<name>A0ABQ5GNF5_9ASTR</name>
<keyword evidence="3" id="KW-1185">Reference proteome</keyword>
<gene>
    <name evidence="2" type="ORF">Tco_1043700</name>
</gene>
<comment type="caution">
    <text evidence="2">The sequence shown here is derived from an EMBL/GenBank/DDBJ whole genome shotgun (WGS) entry which is preliminary data.</text>
</comment>
<feature type="region of interest" description="Disordered" evidence="1">
    <location>
        <begin position="36"/>
        <end position="76"/>
    </location>
</feature>
<dbReference type="EMBL" id="BQNB010018671">
    <property type="protein sequence ID" value="GJT76975.1"/>
    <property type="molecule type" value="Genomic_DNA"/>
</dbReference>
<evidence type="ECO:0000313" key="2">
    <source>
        <dbReference type="EMBL" id="GJT76975.1"/>
    </source>
</evidence>
<feature type="compositionally biased region" description="Polar residues" evidence="1">
    <location>
        <begin position="36"/>
        <end position="56"/>
    </location>
</feature>
<feature type="compositionally biased region" description="Acidic residues" evidence="1">
    <location>
        <begin position="57"/>
        <end position="68"/>
    </location>
</feature>
<proteinExistence type="predicted"/>
<accession>A0ABQ5GNF5</accession>
<reference evidence="2" key="1">
    <citation type="journal article" date="2022" name="Int. J. Mol. Sci.">
        <title>Draft Genome of Tanacetum Coccineum: Genomic Comparison of Closely Related Tanacetum-Family Plants.</title>
        <authorList>
            <person name="Yamashiro T."/>
            <person name="Shiraishi A."/>
            <person name="Nakayama K."/>
            <person name="Satake H."/>
        </authorList>
    </citation>
    <scope>NUCLEOTIDE SEQUENCE</scope>
</reference>
<evidence type="ECO:0000256" key="1">
    <source>
        <dbReference type="SAM" id="MobiDB-lite"/>
    </source>
</evidence>
<sequence>MFISTRLLQSYVYIHHPIIILFDSDVEDAFSSTNTPDYTTASLDYSPATSGNTSSDSETESDPLEDPSEDRSAPLAVTPFLDDLYMHIRWAYYATNEESSDSSS</sequence>
<organism evidence="2 3">
    <name type="scientific">Tanacetum coccineum</name>
    <dbReference type="NCBI Taxonomy" id="301880"/>
    <lineage>
        <taxon>Eukaryota</taxon>
        <taxon>Viridiplantae</taxon>
        <taxon>Streptophyta</taxon>
        <taxon>Embryophyta</taxon>
        <taxon>Tracheophyta</taxon>
        <taxon>Spermatophyta</taxon>
        <taxon>Magnoliopsida</taxon>
        <taxon>eudicotyledons</taxon>
        <taxon>Gunneridae</taxon>
        <taxon>Pentapetalae</taxon>
        <taxon>asterids</taxon>
        <taxon>campanulids</taxon>
        <taxon>Asterales</taxon>
        <taxon>Asteraceae</taxon>
        <taxon>Asteroideae</taxon>
        <taxon>Anthemideae</taxon>
        <taxon>Anthemidinae</taxon>
        <taxon>Tanacetum</taxon>
    </lineage>
</organism>
<evidence type="ECO:0000313" key="3">
    <source>
        <dbReference type="Proteomes" id="UP001151760"/>
    </source>
</evidence>
<reference evidence="2" key="2">
    <citation type="submission" date="2022-01" db="EMBL/GenBank/DDBJ databases">
        <authorList>
            <person name="Yamashiro T."/>
            <person name="Shiraishi A."/>
            <person name="Satake H."/>
            <person name="Nakayama K."/>
        </authorList>
    </citation>
    <scope>NUCLEOTIDE SEQUENCE</scope>
</reference>
<dbReference type="Proteomes" id="UP001151760">
    <property type="component" value="Unassembled WGS sequence"/>
</dbReference>
<protein>
    <submittedName>
        <fullName evidence="2">Uncharacterized protein</fullName>
    </submittedName>
</protein>